<evidence type="ECO:0000256" key="1">
    <source>
        <dbReference type="SAM" id="Phobius"/>
    </source>
</evidence>
<sequence>MRIPARFLRREDGTATIEFVLLFMPLFMMMMSGMEAGLLNLRHVMLERGLDIAMRGVRIGSDIAPTHAGLKTAICENAILLPECEETLTIEMRRVSKLDWVMPDAAPTCSDRSEPIKPLAQFRPGLPSELMVVRACLKAEPIFPTSALGGMLVKDLSGDYALIASSAFVNEPK</sequence>
<keyword evidence="1" id="KW-0472">Membrane</keyword>
<dbReference type="AlphaFoldDB" id="A0A921P0N5"/>
<keyword evidence="1" id="KW-1133">Transmembrane helix</keyword>
<feature type="domain" description="TadE-like" evidence="2">
    <location>
        <begin position="13"/>
        <end position="49"/>
    </location>
</feature>
<dbReference type="OrthoDB" id="7907064at2"/>
<keyword evidence="1" id="KW-0812">Transmembrane</keyword>
<organism evidence="3 4">
    <name type="scientific">Profundibacterium mesophilum KAUST100406-0324</name>
    <dbReference type="NCBI Taxonomy" id="1037889"/>
    <lineage>
        <taxon>Bacteria</taxon>
        <taxon>Pseudomonadati</taxon>
        <taxon>Pseudomonadota</taxon>
        <taxon>Alphaproteobacteria</taxon>
        <taxon>Rhodobacterales</taxon>
        <taxon>Roseobacteraceae</taxon>
        <taxon>Profundibacterium</taxon>
    </lineage>
</organism>
<protein>
    <submittedName>
        <fullName evidence="3">TadE-like protein domain containing protein</fullName>
    </submittedName>
</protein>
<dbReference type="EMBL" id="APKE01000010">
    <property type="protein sequence ID" value="KAF0677033.1"/>
    <property type="molecule type" value="Genomic_DNA"/>
</dbReference>
<accession>A0A921P0N5</accession>
<dbReference type="RefSeq" id="WP_159964242.1">
    <property type="nucleotide sequence ID" value="NZ_APKE01000010.1"/>
</dbReference>
<evidence type="ECO:0000313" key="3">
    <source>
        <dbReference type="EMBL" id="KAF0677033.1"/>
    </source>
</evidence>
<evidence type="ECO:0000313" key="4">
    <source>
        <dbReference type="Proteomes" id="UP000698242"/>
    </source>
</evidence>
<keyword evidence="4" id="KW-1185">Reference proteome</keyword>
<reference evidence="3" key="1">
    <citation type="submission" date="2013-03" db="EMBL/GenBank/DDBJ databases">
        <title>Genome Sequence of the Profundibacterium mesophilum strain KAUST100406-0324T from Red Sea, a novel genus in the family Rhodobacteraceae.</title>
        <authorList>
            <person name="Essack M."/>
            <person name="Alam I."/>
            <person name="Lafi F."/>
            <person name="Alawi W."/>
            <person name="Kamanu F."/>
            <person name="Al-Suwailem A."/>
            <person name="Lee O.O."/>
            <person name="Xu Y."/>
            <person name="Bajic V."/>
            <person name="Qian P.-Y."/>
            <person name="Archer J."/>
        </authorList>
    </citation>
    <scope>NUCLEOTIDE SEQUENCE</scope>
    <source>
        <strain evidence="3">KAUST100406-0324</strain>
    </source>
</reference>
<dbReference type="Proteomes" id="UP000698242">
    <property type="component" value="Unassembled WGS sequence"/>
</dbReference>
<gene>
    <name evidence="3" type="ORF">PMES_00830</name>
</gene>
<proteinExistence type="predicted"/>
<dbReference type="InterPro" id="IPR012495">
    <property type="entry name" value="TadE-like_dom"/>
</dbReference>
<feature type="transmembrane region" description="Helical" evidence="1">
    <location>
        <begin position="20"/>
        <end position="41"/>
    </location>
</feature>
<dbReference type="Pfam" id="PF07811">
    <property type="entry name" value="TadE"/>
    <property type="match status" value="1"/>
</dbReference>
<comment type="caution">
    <text evidence="3">The sequence shown here is derived from an EMBL/GenBank/DDBJ whole genome shotgun (WGS) entry which is preliminary data.</text>
</comment>
<name>A0A921P0N5_9RHOB</name>
<evidence type="ECO:0000259" key="2">
    <source>
        <dbReference type="Pfam" id="PF07811"/>
    </source>
</evidence>